<feature type="region of interest" description="Disordered" evidence="1">
    <location>
        <begin position="75"/>
        <end position="94"/>
    </location>
</feature>
<reference evidence="2 3" key="1">
    <citation type="submission" date="2018-04" db="EMBL/GenBank/DDBJ databases">
        <authorList>
            <person name="Vogel A."/>
        </authorList>
    </citation>
    <scope>NUCLEOTIDE SEQUENCE [LARGE SCALE GENOMIC DNA]</scope>
</reference>
<evidence type="ECO:0000256" key="1">
    <source>
        <dbReference type="SAM" id="MobiDB-lite"/>
    </source>
</evidence>
<evidence type="ECO:0000313" key="3">
    <source>
        <dbReference type="Proteomes" id="UP000595140"/>
    </source>
</evidence>
<gene>
    <name evidence="2" type="ORF">CCAM_LOCUS26158</name>
</gene>
<keyword evidence="3" id="KW-1185">Reference proteome</keyword>
<protein>
    <submittedName>
        <fullName evidence="2">Uncharacterized protein</fullName>
    </submittedName>
</protein>
<name>A0A484M6A7_9ASTE</name>
<proteinExistence type="predicted"/>
<evidence type="ECO:0000313" key="2">
    <source>
        <dbReference type="EMBL" id="VFQ84382.1"/>
    </source>
</evidence>
<accession>A0A484M6A7</accession>
<dbReference type="AlphaFoldDB" id="A0A484M6A7"/>
<sequence length="106" mass="11461">MRDSTKDCRTWMAETTMPASTLFRGGAIAIIDAKNPISTAAVRRAAAATAAVLVAAEAAGVPTFQQCRAAGSAQWSPLSVEKEKSRPHLKKTRQRILKLEKRRLGL</sequence>
<dbReference type="EMBL" id="OOIL02002710">
    <property type="protein sequence ID" value="VFQ84382.1"/>
    <property type="molecule type" value="Genomic_DNA"/>
</dbReference>
<dbReference type="Proteomes" id="UP000595140">
    <property type="component" value="Unassembled WGS sequence"/>
</dbReference>
<organism evidence="2 3">
    <name type="scientific">Cuscuta campestris</name>
    <dbReference type="NCBI Taxonomy" id="132261"/>
    <lineage>
        <taxon>Eukaryota</taxon>
        <taxon>Viridiplantae</taxon>
        <taxon>Streptophyta</taxon>
        <taxon>Embryophyta</taxon>
        <taxon>Tracheophyta</taxon>
        <taxon>Spermatophyta</taxon>
        <taxon>Magnoliopsida</taxon>
        <taxon>eudicotyledons</taxon>
        <taxon>Gunneridae</taxon>
        <taxon>Pentapetalae</taxon>
        <taxon>asterids</taxon>
        <taxon>lamiids</taxon>
        <taxon>Solanales</taxon>
        <taxon>Convolvulaceae</taxon>
        <taxon>Cuscuteae</taxon>
        <taxon>Cuscuta</taxon>
        <taxon>Cuscuta subgen. Grammica</taxon>
        <taxon>Cuscuta sect. Cleistogrammica</taxon>
    </lineage>
</organism>